<dbReference type="PANTHER" id="PTHR46889:SF5">
    <property type="entry name" value="INTEGRASE PROTEIN"/>
    <property type="match status" value="1"/>
</dbReference>
<evidence type="ECO:0000313" key="2">
    <source>
        <dbReference type="EMBL" id="RFZ80136.1"/>
    </source>
</evidence>
<accession>A0A3E2NGK9</accession>
<dbReference type="SUPFAM" id="SSF53098">
    <property type="entry name" value="Ribonuclease H-like"/>
    <property type="match status" value="1"/>
</dbReference>
<dbReference type="Pfam" id="PF13333">
    <property type="entry name" value="rve_2"/>
    <property type="match status" value="1"/>
</dbReference>
<dbReference type="AlphaFoldDB" id="A0A3E2NGK9"/>
<dbReference type="PROSITE" id="PS50994">
    <property type="entry name" value="INTEGRASE"/>
    <property type="match status" value="1"/>
</dbReference>
<dbReference type="Proteomes" id="UP000260680">
    <property type="component" value="Unassembled WGS sequence"/>
</dbReference>
<dbReference type="EMBL" id="QOHO01000013">
    <property type="protein sequence ID" value="RFZ80136.1"/>
    <property type="molecule type" value="Genomic_DNA"/>
</dbReference>
<dbReference type="PANTHER" id="PTHR46889">
    <property type="entry name" value="TRANSPOSASE INSF FOR INSERTION SEQUENCE IS3B-RELATED"/>
    <property type="match status" value="1"/>
</dbReference>
<dbReference type="GO" id="GO:0003676">
    <property type="term" value="F:nucleic acid binding"/>
    <property type="evidence" value="ECO:0007669"/>
    <property type="project" value="InterPro"/>
</dbReference>
<feature type="domain" description="Integrase catalytic" evidence="1">
    <location>
        <begin position="121"/>
        <end position="301"/>
    </location>
</feature>
<dbReference type="OrthoDB" id="9775203at2"/>
<dbReference type="GO" id="GO:0015074">
    <property type="term" value="P:DNA integration"/>
    <property type="evidence" value="ECO:0007669"/>
    <property type="project" value="InterPro"/>
</dbReference>
<reference evidence="2 3" key="1">
    <citation type="submission" date="2018-07" db="EMBL/GenBank/DDBJ databases">
        <title>New species, Clostridium PI-S10-A1B.</title>
        <authorList>
            <person name="Krishna G."/>
            <person name="Summeta K."/>
            <person name="Shikha S."/>
            <person name="Prabhu P.B."/>
            <person name="Suresh K."/>
        </authorList>
    </citation>
    <scope>NUCLEOTIDE SEQUENCE [LARGE SCALE GENOMIC DNA]</scope>
    <source>
        <strain evidence="2 3">PI-S10-A1B</strain>
    </source>
</reference>
<dbReference type="InterPro" id="IPR001584">
    <property type="entry name" value="Integrase_cat-core"/>
</dbReference>
<protein>
    <submittedName>
        <fullName evidence="2">IS3 family transposase</fullName>
    </submittedName>
</protein>
<dbReference type="Gene3D" id="3.30.420.10">
    <property type="entry name" value="Ribonuclease H-like superfamily/Ribonuclease H"/>
    <property type="match status" value="1"/>
</dbReference>
<evidence type="ECO:0000313" key="3">
    <source>
        <dbReference type="Proteomes" id="UP000260680"/>
    </source>
</evidence>
<evidence type="ECO:0000259" key="1">
    <source>
        <dbReference type="PROSITE" id="PS50994"/>
    </source>
</evidence>
<gene>
    <name evidence="2" type="ORF">DS742_03955</name>
</gene>
<dbReference type="NCBIfam" id="NF033516">
    <property type="entry name" value="transpos_IS3"/>
    <property type="match status" value="1"/>
</dbReference>
<comment type="caution">
    <text evidence="2">The sequence shown here is derived from an EMBL/GenBank/DDBJ whole genome shotgun (WGS) entry which is preliminary data.</text>
</comment>
<dbReference type="InterPro" id="IPR036397">
    <property type="entry name" value="RNaseH_sf"/>
</dbReference>
<dbReference type="RefSeq" id="WP_117415738.1">
    <property type="nucleotide sequence ID" value="NZ_QOHO01000013.1"/>
</dbReference>
<dbReference type="InterPro" id="IPR050900">
    <property type="entry name" value="Transposase_IS3/IS150/IS904"/>
</dbReference>
<proteinExistence type="predicted"/>
<dbReference type="InterPro" id="IPR012337">
    <property type="entry name" value="RNaseH-like_sf"/>
</dbReference>
<sequence>MADAFIGRQAGKKDGLSTTQCLCMFGVSRSGYYSWIERQKDTKGSRVAKQESRNELKEKFRQIVRKLGFVPGKRTFQTYMWRDFNISISVKRCRTLMKEMNLAANKPKKDAYKHQATHDHEYASPENRVNQNFYVGSRKVILTDITYLYYGFARTPIYLCAFRDAYTKEILGHDIDTHMTVELVKNAYNAMMEQHGKELHGAQCVIHSDQGSQYLSTTFQALLTDDGFVQSVSGRGNSQDNAPMESFFGRMKCEMLDLIALCPDSETAKRMVSGYIDAYNNEHYQYALAGLTPSEYYAYITTGIYPMDNYYGIKATELMPIGALVTARLNAATAKNKKARASHARKKEAAQEIMKNPTMVVARDQRVLQREISKWTRSKKTAMLQVIHLKEVLEKVKQAQNYLLSAPAKLLKELSCGQSWSKYPELAYIYDMRELF</sequence>
<name>A0A3E2NGK9_9FIRM</name>
<dbReference type="Pfam" id="PF00665">
    <property type="entry name" value="rve"/>
    <property type="match status" value="1"/>
</dbReference>
<organism evidence="2 3">
    <name type="scientific">Lacrimispora amygdalina</name>
    <dbReference type="NCBI Taxonomy" id="253257"/>
    <lineage>
        <taxon>Bacteria</taxon>
        <taxon>Bacillati</taxon>
        <taxon>Bacillota</taxon>
        <taxon>Clostridia</taxon>
        <taxon>Lachnospirales</taxon>
        <taxon>Lachnospiraceae</taxon>
        <taxon>Lacrimispora</taxon>
    </lineage>
</organism>
<dbReference type="InterPro" id="IPR048020">
    <property type="entry name" value="Transpos_IS3"/>
</dbReference>